<dbReference type="EMBL" id="JMIY01000007">
    <property type="protein sequence ID" value="KCZ70986.1"/>
    <property type="molecule type" value="Genomic_DNA"/>
</dbReference>
<dbReference type="CDD" id="cd00291">
    <property type="entry name" value="SirA_YedF_YeeD"/>
    <property type="match status" value="1"/>
</dbReference>
<dbReference type="PANTHER" id="PTHR33279:SF18">
    <property type="entry name" value="SULFUR CARRIER PROTEIN MJ0990-RELATED"/>
    <property type="match status" value="1"/>
</dbReference>
<sequence>MELKLKELEKERYELDVRGNTCPFPQVFTDLALKKIGSAVLEVITDNPPSVRDVPAMLETKGYKVETKKENGHWRLIIRA</sequence>
<dbReference type="Gene3D" id="3.30.110.40">
    <property type="entry name" value="TusA-like domain"/>
    <property type="match status" value="1"/>
</dbReference>
<dbReference type="PANTHER" id="PTHR33279">
    <property type="entry name" value="SULFUR CARRIER PROTEIN YEDF-RELATED"/>
    <property type="match status" value="1"/>
</dbReference>
<evidence type="ECO:0000313" key="2">
    <source>
        <dbReference type="EMBL" id="KCZ70986.1"/>
    </source>
</evidence>
<dbReference type="SUPFAM" id="SSF64307">
    <property type="entry name" value="SirA-like"/>
    <property type="match status" value="1"/>
</dbReference>
<feature type="domain" description="UPF0033" evidence="1">
    <location>
        <begin position="14"/>
        <end position="79"/>
    </location>
</feature>
<dbReference type="RefSeq" id="WP_048093067.1">
    <property type="nucleotide sequence ID" value="NZ_JMIY01000007.1"/>
</dbReference>
<evidence type="ECO:0000313" key="3">
    <source>
        <dbReference type="Proteomes" id="UP000027153"/>
    </source>
</evidence>
<keyword evidence="3" id="KW-1185">Reference proteome</keyword>
<dbReference type="Proteomes" id="UP000027153">
    <property type="component" value="Unassembled WGS sequence"/>
</dbReference>
<organism evidence="2 3">
    <name type="scientific">Candidatus Methanoperedens nitratireducens</name>
    <dbReference type="NCBI Taxonomy" id="1392998"/>
    <lineage>
        <taxon>Archaea</taxon>
        <taxon>Methanobacteriati</taxon>
        <taxon>Methanobacteriota</taxon>
        <taxon>Stenosarchaea group</taxon>
        <taxon>Methanomicrobia</taxon>
        <taxon>Methanosarcinales</taxon>
        <taxon>ANME-2 cluster</taxon>
        <taxon>Candidatus Methanoperedentaceae</taxon>
        <taxon>Candidatus Methanoperedens</taxon>
    </lineage>
</organism>
<dbReference type="InterPro" id="IPR036868">
    <property type="entry name" value="TusA-like_sf"/>
</dbReference>
<proteinExistence type="predicted"/>
<dbReference type="OrthoDB" id="45650at2157"/>
<dbReference type="InterPro" id="IPR001455">
    <property type="entry name" value="TusA-like"/>
</dbReference>
<accession>A0A062UVE5</accession>
<protein>
    <submittedName>
        <fullName evidence="2">Putative redox protein, regulator of disulfide bond formation</fullName>
    </submittedName>
</protein>
<evidence type="ECO:0000259" key="1">
    <source>
        <dbReference type="Pfam" id="PF01206"/>
    </source>
</evidence>
<comment type="caution">
    <text evidence="2">The sequence shown here is derived from an EMBL/GenBank/DDBJ whole genome shotgun (WGS) entry which is preliminary data.</text>
</comment>
<dbReference type="Pfam" id="PF01206">
    <property type="entry name" value="TusA"/>
    <property type="match status" value="1"/>
</dbReference>
<dbReference type="AlphaFoldDB" id="A0A062UVE5"/>
<gene>
    <name evidence="2" type="ORF">ANME2D_03015</name>
</gene>
<reference evidence="2 3" key="1">
    <citation type="journal article" date="2013" name="Nature">
        <title>Anaerobic oxidation of methane coupled to nitrate reduction in a novel archaeal lineage.</title>
        <authorList>
            <person name="Haroon M.F."/>
            <person name="Hu S."/>
            <person name="Shi Y."/>
            <person name="Imelfort M."/>
            <person name="Keller J."/>
            <person name="Hugenholtz P."/>
            <person name="Yuan Z."/>
            <person name="Tyson G.W."/>
        </authorList>
    </citation>
    <scope>NUCLEOTIDE SEQUENCE [LARGE SCALE GENOMIC DNA]</scope>
    <source>
        <strain evidence="2 3">ANME-2d</strain>
    </source>
</reference>
<name>A0A062UVE5_9EURY</name>